<evidence type="ECO:0000313" key="3">
    <source>
        <dbReference type="EMBL" id="RBP30589.1"/>
    </source>
</evidence>
<reference evidence="3 4" key="1">
    <citation type="submission" date="2018-06" db="EMBL/GenBank/DDBJ databases">
        <title>Freshwater and sediment microbial communities from various areas in North America, analyzing microbe dynamics in response to fracking.</title>
        <authorList>
            <person name="Lamendella R."/>
        </authorList>
    </citation>
    <scope>NUCLEOTIDE SEQUENCE [LARGE SCALE GENOMIC DNA]</scope>
    <source>
        <strain evidence="3 4">114J</strain>
    </source>
</reference>
<dbReference type="InterPro" id="IPR057574">
    <property type="entry name" value="nSTAND_NTPase5_dom"/>
</dbReference>
<dbReference type="Gene3D" id="2.40.50.140">
    <property type="entry name" value="Nucleic acid-binding proteins"/>
    <property type="match status" value="1"/>
</dbReference>
<dbReference type="RefSeq" id="WP_113862361.1">
    <property type="nucleotide sequence ID" value="NZ_QNRO01000007.1"/>
</dbReference>
<dbReference type="PROSITE" id="PS50005">
    <property type="entry name" value="TPR"/>
    <property type="match status" value="1"/>
</dbReference>
<dbReference type="EMBL" id="QNRO01000007">
    <property type="protein sequence ID" value="RBP30589.1"/>
    <property type="molecule type" value="Genomic_DNA"/>
</dbReference>
<dbReference type="OrthoDB" id="6357023at2"/>
<dbReference type="Pfam" id="PF13289">
    <property type="entry name" value="SIR2_2"/>
    <property type="match status" value="1"/>
</dbReference>
<feature type="domain" description="Novel STAND NTPase 5" evidence="2">
    <location>
        <begin position="323"/>
        <end position="459"/>
    </location>
</feature>
<dbReference type="InterPro" id="IPR027417">
    <property type="entry name" value="P-loop_NTPase"/>
</dbReference>
<sequence length="1049" mass="119189">MASLEEADQQWIDHQLASGKAILFLGSGASIGSSSENGERPLSADELRNEISDAFLDGKMREKPLAQVAEIAKSSSTLTKVQEFIANKFSGLLPAEFHKLIPTFRWHAIVTTNYDLVVERAYQSCEKPLQEIAPVVKDGDLRRAASKVNTVPLLKVHGCVTQIDDPALPLILASEEYAKHRRNREQIFRALQDWAKSHPIVFCGYDISDPNISQILWDIGDTSNDRPRYVTVNPGLIDLQMSYWRDRRILPIAKTFSEFLIEQDQKIPLHKRTLGGLSTDDALSLAKWIPSHEKPTETLLTYLQNDLVHVFPEMRTEGLKPKQFYSGLSQAWAAFSRELDVRRRVTDDIVIEAVLEEENQGPRLFILKGHAGSGKSVTLRRIAWDAANEYEKLVFFISDGSIIDLSSLSEIYRLTKEPLLVFIDDASASVSSIEYLIRQSFKDSLPITIIAGARTNEWNIWGGPLESMVNKSYELTNLSEKEIKSLLEKLDKSECLGELKGMSADQRFSYFRLSAERQLLVALHEATNGKTFPEIIADELDRITPLEAKQLYLDICTLHRFGVNVRAGLISRTSEISFGEFENRLFAPLQHIVRTLNDSKTRDLVYKTRHRIIANMAFESAFRDPTSRSNQIIRIIRNMNTEYESDEIAFRELIRGKTMAEAFSEKQLCDNIFDAAKHSGAKLSYIMHQRAILEMNHPDGSSKRAFEIIREAEGNALDERGVDNFAILHTKAVILQRLAKDSHTIPEKEKYRQDSKQYLKRQLNNSRTSHAHSSLASVLLDELEDKLKELEASSPDSGNLTSQAITSLIGEIDHTLDEGLSKFPSDDRLKSQEARLAESLKHERRAQQALETAFKKNKANVFVAVRLSRFYQDSGKTDQAKEVLDECLRINPTEKRAHLQYAKLLRSLGEGEYRDQIGAHLRKAFSDGDSNFEAQFWFARHQYLYGDKHQASQVYHGLKKASMAPARKRERRGFVKDDSGGRKKFTGVIDVVFSDYCFIRVLEYNDSIFAHFTCFKDEAFDQISEGTRVNFFFGFTFNGPCADEVDLVQ</sequence>
<comment type="caution">
    <text evidence="3">The sequence shown here is derived from an EMBL/GenBank/DDBJ whole genome shotgun (WGS) entry which is preliminary data.</text>
</comment>
<dbReference type="Gene3D" id="3.40.50.300">
    <property type="entry name" value="P-loop containing nucleotide triphosphate hydrolases"/>
    <property type="match status" value="1"/>
</dbReference>
<dbReference type="SUPFAM" id="SSF48452">
    <property type="entry name" value="TPR-like"/>
    <property type="match status" value="1"/>
</dbReference>
<dbReference type="InterPro" id="IPR019734">
    <property type="entry name" value="TPR_rpt"/>
</dbReference>
<dbReference type="Proteomes" id="UP000252995">
    <property type="component" value="Unassembled WGS sequence"/>
</dbReference>
<dbReference type="Gene3D" id="1.25.40.10">
    <property type="entry name" value="Tetratricopeptide repeat domain"/>
    <property type="match status" value="1"/>
</dbReference>
<organism evidence="3 4">
    <name type="scientific">Marinobacter pelagius</name>
    <dbReference type="NCBI Taxonomy" id="379482"/>
    <lineage>
        <taxon>Bacteria</taxon>
        <taxon>Pseudomonadati</taxon>
        <taxon>Pseudomonadota</taxon>
        <taxon>Gammaproteobacteria</taxon>
        <taxon>Pseudomonadales</taxon>
        <taxon>Marinobacteraceae</taxon>
        <taxon>Marinobacter</taxon>
    </lineage>
</organism>
<gene>
    <name evidence="3" type="ORF">DET50_1073</name>
</gene>
<proteinExistence type="predicted"/>
<dbReference type="Pfam" id="PF25199">
    <property type="entry name" value="nSTAND_NTPase5"/>
    <property type="match status" value="1"/>
</dbReference>
<dbReference type="SUPFAM" id="SSF50249">
    <property type="entry name" value="Nucleic acid-binding proteins"/>
    <property type="match status" value="1"/>
</dbReference>
<evidence type="ECO:0000259" key="2">
    <source>
        <dbReference type="Pfam" id="PF25199"/>
    </source>
</evidence>
<keyword evidence="1" id="KW-0802">TPR repeat</keyword>
<dbReference type="SUPFAM" id="SSF52540">
    <property type="entry name" value="P-loop containing nucleoside triphosphate hydrolases"/>
    <property type="match status" value="1"/>
</dbReference>
<dbReference type="InterPro" id="IPR011990">
    <property type="entry name" value="TPR-like_helical_dom_sf"/>
</dbReference>
<feature type="repeat" description="TPR" evidence="1">
    <location>
        <begin position="861"/>
        <end position="894"/>
    </location>
</feature>
<evidence type="ECO:0000256" key="1">
    <source>
        <dbReference type="PROSITE-ProRule" id="PRU00339"/>
    </source>
</evidence>
<dbReference type="InterPro" id="IPR012340">
    <property type="entry name" value="NA-bd_OB-fold"/>
</dbReference>
<dbReference type="AlphaFoldDB" id="A0A366GSN8"/>
<evidence type="ECO:0000313" key="4">
    <source>
        <dbReference type="Proteomes" id="UP000252995"/>
    </source>
</evidence>
<name>A0A366GSN8_9GAMM</name>
<accession>A0A366GSN8</accession>
<protein>
    <submittedName>
        <fullName evidence="3">SIR2-like protein</fullName>
    </submittedName>
</protein>